<reference evidence="2" key="1">
    <citation type="submission" date="2017-02" db="EMBL/GenBank/DDBJ databases">
        <authorList>
            <person name="Varghese N."/>
            <person name="Submissions S."/>
        </authorList>
    </citation>
    <scope>NUCLEOTIDE SEQUENCE [LARGE SCALE GENOMIC DNA]</scope>
    <source>
        <strain evidence="2">DSM 22720</strain>
    </source>
</reference>
<dbReference type="Proteomes" id="UP000190162">
    <property type="component" value="Unassembled WGS sequence"/>
</dbReference>
<evidence type="ECO:0000313" key="2">
    <source>
        <dbReference type="Proteomes" id="UP000190162"/>
    </source>
</evidence>
<dbReference type="EMBL" id="FUXU01000226">
    <property type="protein sequence ID" value="SKA76694.1"/>
    <property type="molecule type" value="Genomic_DNA"/>
</dbReference>
<proteinExistence type="predicted"/>
<name>A0A1T4WH87_9GAMM</name>
<keyword evidence="2" id="KW-1185">Reference proteome</keyword>
<accession>A0A1T4WH87</accession>
<gene>
    <name evidence="1" type="ORF">SAMN02745132_04937</name>
</gene>
<dbReference type="RefSeq" id="WP_078754861.1">
    <property type="nucleotide sequence ID" value="NZ_FUXU01000226.1"/>
</dbReference>
<evidence type="ECO:0000313" key="1">
    <source>
        <dbReference type="EMBL" id="SKA76694.1"/>
    </source>
</evidence>
<protein>
    <submittedName>
        <fullName evidence="1">Uncharacterized protein</fullName>
    </submittedName>
</protein>
<dbReference type="AlphaFoldDB" id="A0A1T4WH87"/>
<sequence>MSWVIKLNHINWKDGAKYVCQMSKDVKTISMVTELEQAKHYKRYANIQRFLDAKKHSGFEFEIIEIKA</sequence>
<organism evidence="1 2">
    <name type="scientific">Enterovibrio nigricans DSM 22720</name>
    <dbReference type="NCBI Taxonomy" id="1121868"/>
    <lineage>
        <taxon>Bacteria</taxon>
        <taxon>Pseudomonadati</taxon>
        <taxon>Pseudomonadota</taxon>
        <taxon>Gammaproteobacteria</taxon>
        <taxon>Vibrionales</taxon>
        <taxon>Vibrionaceae</taxon>
        <taxon>Enterovibrio</taxon>
    </lineage>
</organism>